<name>A0A1F4WJF5_UNCKA</name>
<reference evidence="2 3" key="1">
    <citation type="journal article" date="2016" name="Nat. Commun.">
        <title>Thousands of microbial genomes shed light on interconnected biogeochemical processes in an aquifer system.</title>
        <authorList>
            <person name="Anantharaman K."/>
            <person name="Brown C.T."/>
            <person name="Hug L.A."/>
            <person name="Sharon I."/>
            <person name="Castelle C.J."/>
            <person name="Probst A.J."/>
            <person name="Thomas B.C."/>
            <person name="Singh A."/>
            <person name="Wilkins M.J."/>
            <person name="Karaoz U."/>
            <person name="Brodie E.L."/>
            <person name="Williams K.H."/>
            <person name="Hubbard S.S."/>
            <person name="Banfield J.F."/>
        </authorList>
    </citation>
    <scope>NUCLEOTIDE SEQUENCE [LARGE SCALE GENOMIC DNA]</scope>
</reference>
<gene>
    <name evidence="2" type="ORF">A2415_03345</name>
</gene>
<dbReference type="SUPFAM" id="SSF50475">
    <property type="entry name" value="FMN-binding split barrel"/>
    <property type="match status" value="1"/>
</dbReference>
<comment type="caution">
    <text evidence="2">The sequence shown here is derived from an EMBL/GenBank/DDBJ whole genome shotgun (WGS) entry which is preliminary data.</text>
</comment>
<dbReference type="InterPro" id="IPR011576">
    <property type="entry name" value="Pyridox_Oxase_N"/>
</dbReference>
<evidence type="ECO:0000313" key="3">
    <source>
        <dbReference type="Proteomes" id="UP000179113"/>
    </source>
</evidence>
<dbReference type="Gene3D" id="2.30.110.10">
    <property type="entry name" value="Electron Transport, Fmn-binding Protein, Chain A"/>
    <property type="match status" value="1"/>
</dbReference>
<accession>A0A1F4WJF5</accession>
<dbReference type="EMBL" id="MEWA01000019">
    <property type="protein sequence ID" value="OGC69584.1"/>
    <property type="molecule type" value="Genomic_DNA"/>
</dbReference>
<evidence type="ECO:0000313" key="2">
    <source>
        <dbReference type="EMBL" id="OGC69584.1"/>
    </source>
</evidence>
<feature type="domain" description="Pyridoxamine 5'-phosphate oxidase N-terminal" evidence="1">
    <location>
        <begin position="5"/>
        <end position="99"/>
    </location>
</feature>
<evidence type="ECO:0000259" key="1">
    <source>
        <dbReference type="Pfam" id="PF01243"/>
    </source>
</evidence>
<protein>
    <recommendedName>
        <fullName evidence="1">Pyridoxamine 5'-phosphate oxidase N-terminal domain-containing protein</fullName>
    </recommendedName>
</protein>
<dbReference type="Pfam" id="PF01243">
    <property type="entry name" value="PNPOx_N"/>
    <property type="match status" value="1"/>
</dbReference>
<organism evidence="2 3">
    <name type="scientific">candidate division WWE3 bacterium RIFOXYC1_FULL_39_7</name>
    <dbReference type="NCBI Taxonomy" id="1802643"/>
    <lineage>
        <taxon>Bacteria</taxon>
        <taxon>Katanobacteria</taxon>
    </lineage>
</organism>
<dbReference type="AlphaFoldDB" id="A0A1F4WJF5"/>
<dbReference type="Proteomes" id="UP000179113">
    <property type="component" value="Unassembled WGS sequence"/>
</dbReference>
<sequence length="156" mass="17717">MSNPIPQEIQEFIKEGFVMTLAVADKNPWVNTIYYGCDDELILYVVTGPETRHGKVLKINNNVAFNIFDSHQKITDNKIGIQGTGVCEPVTNVLELAKGLMLWHKANPGVETQITAENIKLFSKRRIYKITPNYLKLFNKERFGGDGYLIWDGTQI</sequence>
<dbReference type="InterPro" id="IPR012349">
    <property type="entry name" value="Split_barrel_FMN-bd"/>
</dbReference>
<proteinExistence type="predicted"/>